<gene>
    <name evidence="1" type="ORF">HYPSUDRAFT_142675</name>
</gene>
<name>A0A0D2PJM1_HYPSF</name>
<dbReference type="EMBL" id="KN817570">
    <property type="protein sequence ID" value="KJA20145.1"/>
    <property type="molecule type" value="Genomic_DNA"/>
</dbReference>
<evidence type="ECO:0000313" key="2">
    <source>
        <dbReference type="Proteomes" id="UP000054270"/>
    </source>
</evidence>
<proteinExistence type="predicted"/>
<accession>A0A0D2PJM1</accession>
<dbReference type="OrthoDB" id="3222453at2759"/>
<reference evidence="2" key="1">
    <citation type="submission" date="2014-04" db="EMBL/GenBank/DDBJ databases">
        <title>Evolutionary Origins and Diversification of the Mycorrhizal Mutualists.</title>
        <authorList>
            <consortium name="DOE Joint Genome Institute"/>
            <consortium name="Mycorrhizal Genomics Consortium"/>
            <person name="Kohler A."/>
            <person name="Kuo A."/>
            <person name="Nagy L.G."/>
            <person name="Floudas D."/>
            <person name="Copeland A."/>
            <person name="Barry K.W."/>
            <person name="Cichocki N."/>
            <person name="Veneault-Fourrey C."/>
            <person name="LaButti K."/>
            <person name="Lindquist E.A."/>
            <person name="Lipzen A."/>
            <person name="Lundell T."/>
            <person name="Morin E."/>
            <person name="Murat C."/>
            <person name="Riley R."/>
            <person name="Ohm R."/>
            <person name="Sun H."/>
            <person name="Tunlid A."/>
            <person name="Henrissat B."/>
            <person name="Grigoriev I.V."/>
            <person name="Hibbett D.S."/>
            <person name="Martin F."/>
        </authorList>
    </citation>
    <scope>NUCLEOTIDE SEQUENCE [LARGE SCALE GENOMIC DNA]</scope>
    <source>
        <strain evidence="2">FD-334 SS-4</strain>
    </source>
</reference>
<dbReference type="AlphaFoldDB" id="A0A0D2PJM1"/>
<evidence type="ECO:0000313" key="1">
    <source>
        <dbReference type="EMBL" id="KJA20145.1"/>
    </source>
</evidence>
<sequence>HGFPLCNPIVALKEGSTYLDKGVSIGDVGFISPGGSFRFFFNIFKAVDDPIHAGLTPTEFKPIEPPLEDSEITFIPDYFKPGTIIASEGIKVVKHSSEPLDTSFYSRKREGGILILPHGASRQDMADTDRLYEYVQRNAPHWYQVINEYSDYAFHPNGSLVIVTGCDKATDYANASFSNTEESPHRISLRYTRKPNYDLPWTRHDHADVHWFQPYKDDVISASPNKCVFVRTLRVSLSSISWAKALPHTSRFVSFIVQERSLFQRCRDIVAAWRKTRYREKELLAKIYADNKVRDGIPYCRDCMINVNNYG</sequence>
<protein>
    <submittedName>
        <fullName evidence="1">Uncharacterized protein</fullName>
    </submittedName>
</protein>
<feature type="non-terminal residue" evidence="1">
    <location>
        <position position="1"/>
    </location>
</feature>
<dbReference type="Proteomes" id="UP000054270">
    <property type="component" value="Unassembled WGS sequence"/>
</dbReference>
<organism evidence="1 2">
    <name type="scientific">Hypholoma sublateritium (strain FD-334 SS-4)</name>
    <dbReference type="NCBI Taxonomy" id="945553"/>
    <lineage>
        <taxon>Eukaryota</taxon>
        <taxon>Fungi</taxon>
        <taxon>Dikarya</taxon>
        <taxon>Basidiomycota</taxon>
        <taxon>Agaricomycotina</taxon>
        <taxon>Agaricomycetes</taxon>
        <taxon>Agaricomycetidae</taxon>
        <taxon>Agaricales</taxon>
        <taxon>Agaricineae</taxon>
        <taxon>Strophariaceae</taxon>
        <taxon>Hypholoma</taxon>
    </lineage>
</organism>
<keyword evidence="2" id="KW-1185">Reference proteome</keyword>